<accession>A0ABY8Y331</accession>
<dbReference type="SUPFAM" id="SSF46894">
    <property type="entry name" value="C-terminal effector domain of the bipartite response regulators"/>
    <property type="match status" value="1"/>
</dbReference>
<keyword evidence="6" id="KW-1185">Reference proteome</keyword>
<dbReference type="Pfam" id="PF00196">
    <property type="entry name" value="GerE"/>
    <property type="match status" value="1"/>
</dbReference>
<dbReference type="Gene3D" id="1.10.10.10">
    <property type="entry name" value="Winged helix-like DNA-binding domain superfamily/Winged helix DNA-binding domain"/>
    <property type="match status" value="1"/>
</dbReference>
<proteinExistence type="predicted"/>
<gene>
    <name evidence="5" type="ORF">QP939_38630</name>
</gene>
<name>A0ABY8Y331_9PSEU</name>
<protein>
    <submittedName>
        <fullName evidence="5">LuxR C-terminal-related transcriptional regulator</fullName>
    </submittedName>
</protein>
<keyword evidence="3" id="KW-0804">Transcription</keyword>
<dbReference type="PANTHER" id="PTHR44688">
    <property type="entry name" value="DNA-BINDING TRANSCRIPTIONAL ACTIVATOR DEVR_DOSR"/>
    <property type="match status" value="1"/>
</dbReference>
<feature type="domain" description="HTH luxR-type" evidence="4">
    <location>
        <begin position="1"/>
        <end position="52"/>
    </location>
</feature>
<sequence length="55" mass="6089">MLACVALGWTNHQIGEDLGITTETVKSYLRSAMRKLVARSRMEAVVAARRFGLLP</sequence>
<evidence type="ECO:0000256" key="1">
    <source>
        <dbReference type="ARBA" id="ARBA00023015"/>
    </source>
</evidence>
<dbReference type="InterPro" id="IPR036388">
    <property type="entry name" value="WH-like_DNA-bd_sf"/>
</dbReference>
<dbReference type="CDD" id="cd06170">
    <property type="entry name" value="LuxR_C_like"/>
    <property type="match status" value="1"/>
</dbReference>
<reference evidence="5 6" key="1">
    <citation type="submission" date="2023-06" db="EMBL/GenBank/DDBJ databases">
        <authorList>
            <person name="Oyuntsetseg B."/>
            <person name="Kim S.B."/>
        </authorList>
    </citation>
    <scope>NUCLEOTIDE SEQUENCE [LARGE SCALE GENOMIC DNA]</scope>
    <source>
        <strain evidence="5 6">2-2</strain>
    </source>
</reference>
<evidence type="ECO:0000259" key="4">
    <source>
        <dbReference type="PROSITE" id="PS50043"/>
    </source>
</evidence>
<evidence type="ECO:0000256" key="3">
    <source>
        <dbReference type="ARBA" id="ARBA00023163"/>
    </source>
</evidence>
<dbReference type="InterPro" id="IPR000792">
    <property type="entry name" value="Tscrpt_reg_LuxR_C"/>
</dbReference>
<organism evidence="5 6">
    <name type="scientific">Amycolatopsis nalaikhensis</name>
    <dbReference type="NCBI Taxonomy" id="715472"/>
    <lineage>
        <taxon>Bacteria</taxon>
        <taxon>Bacillati</taxon>
        <taxon>Actinomycetota</taxon>
        <taxon>Actinomycetes</taxon>
        <taxon>Pseudonocardiales</taxon>
        <taxon>Pseudonocardiaceae</taxon>
        <taxon>Amycolatopsis</taxon>
    </lineage>
</organism>
<evidence type="ECO:0000313" key="5">
    <source>
        <dbReference type="EMBL" id="WIV62234.1"/>
    </source>
</evidence>
<evidence type="ECO:0000256" key="2">
    <source>
        <dbReference type="ARBA" id="ARBA00023125"/>
    </source>
</evidence>
<dbReference type="EMBL" id="CP127173">
    <property type="protein sequence ID" value="WIV62234.1"/>
    <property type="molecule type" value="Genomic_DNA"/>
</dbReference>
<dbReference type="PROSITE" id="PS00622">
    <property type="entry name" value="HTH_LUXR_1"/>
    <property type="match status" value="1"/>
</dbReference>
<keyword evidence="1" id="KW-0805">Transcription regulation</keyword>
<dbReference type="InterPro" id="IPR016032">
    <property type="entry name" value="Sig_transdc_resp-reg_C-effctor"/>
</dbReference>
<dbReference type="SMART" id="SM00421">
    <property type="entry name" value="HTH_LUXR"/>
    <property type="match status" value="1"/>
</dbReference>
<dbReference type="PRINTS" id="PR00038">
    <property type="entry name" value="HTHLUXR"/>
</dbReference>
<dbReference type="PROSITE" id="PS50043">
    <property type="entry name" value="HTH_LUXR_2"/>
    <property type="match status" value="1"/>
</dbReference>
<dbReference type="Proteomes" id="UP001227101">
    <property type="component" value="Chromosome"/>
</dbReference>
<keyword evidence="2" id="KW-0238">DNA-binding</keyword>
<dbReference type="PANTHER" id="PTHR44688:SF16">
    <property type="entry name" value="DNA-BINDING TRANSCRIPTIONAL ACTIVATOR DEVR_DOSR"/>
    <property type="match status" value="1"/>
</dbReference>
<evidence type="ECO:0000313" key="6">
    <source>
        <dbReference type="Proteomes" id="UP001227101"/>
    </source>
</evidence>